<sequence length="65" mass="7130">MASCLTWSLLIFPVVVSGNGFLHSMITFGTLNLQKDGNALVTHQTFVQKKTKKEENASLNTNASF</sequence>
<dbReference type="AlphaFoldDB" id="A0A2P2LMI2"/>
<feature type="signal peptide" evidence="1">
    <location>
        <begin position="1"/>
        <end position="17"/>
    </location>
</feature>
<proteinExistence type="predicted"/>
<keyword evidence="1" id="KW-0732">Signal</keyword>
<dbReference type="EMBL" id="GGEC01038700">
    <property type="protein sequence ID" value="MBX19184.1"/>
    <property type="molecule type" value="Transcribed_RNA"/>
</dbReference>
<protein>
    <submittedName>
        <fullName evidence="2">Uncharacterized protein</fullName>
    </submittedName>
</protein>
<name>A0A2P2LMI2_RHIMU</name>
<evidence type="ECO:0000256" key="1">
    <source>
        <dbReference type="SAM" id="SignalP"/>
    </source>
</evidence>
<evidence type="ECO:0000313" key="2">
    <source>
        <dbReference type="EMBL" id="MBX19184.1"/>
    </source>
</evidence>
<accession>A0A2P2LMI2</accession>
<feature type="chain" id="PRO_5015180732" evidence="1">
    <location>
        <begin position="18"/>
        <end position="65"/>
    </location>
</feature>
<reference evidence="2" key="1">
    <citation type="submission" date="2018-02" db="EMBL/GenBank/DDBJ databases">
        <title>Rhizophora mucronata_Transcriptome.</title>
        <authorList>
            <person name="Meera S.P."/>
            <person name="Sreeshan A."/>
            <person name="Augustine A."/>
        </authorList>
    </citation>
    <scope>NUCLEOTIDE SEQUENCE</scope>
    <source>
        <tissue evidence="2">Leaf</tissue>
    </source>
</reference>
<organism evidence="2">
    <name type="scientific">Rhizophora mucronata</name>
    <name type="common">Asiatic mangrove</name>
    <dbReference type="NCBI Taxonomy" id="61149"/>
    <lineage>
        <taxon>Eukaryota</taxon>
        <taxon>Viridiplantae</taxon>
        <taxon>Streptophyta</taxon>
        <taxon>Embryophyta</taxon>
        <taxon>Tracheophyta</taxon>
        <taxon>Spermatophyta</taxon>
        <taxon>Magnoliopsida</taxon>
        <taxon>eudicotyledons</taxon>
        <taxon>Gunneridae</taxon>
        <taxon>Pentapetalae</taxon>
        <taxon>rosids</taxon>
        <taxon>fabids</taxon>
        <taxon>Malpighiales</taxon>
        <taxon>Rhizophoraceae</taxon>
        <taxon>Rhizophora</taxon>
    </lineage>
</organism>